<dbReference type="InterPro" id="IPR004713">
    <property type="entry name" value="CaH_exchang"/>
</dbReference>
<keyword evidence="7 10" id="KW-1133">Transmembrane helix</keyword>
<accession>A0A5M9N8W8</accession>
<dbReference type="GeneID" id="54326410"/>
<proteinExistence type="inferred from homology"/>
<dbReference type="Gene3D" id="1.20.1420.30">
    <property type="entry name" value="NCX, central ion-binding region"/>
    <property type="match status" value="1"/>
</dbReference>
<evidence type="ECO:0000313" key="14">
    <source>
        <dbReference type="Proteomes" id="UP000324241"/>
    </source>
</evidence>
<dbReference type="Pfam" id="PF01699">
    <property type="entry name" value="Na_Ca_ex"/>
    <property type="match status" value="2"/>
</dbReference>
<comment type="caution">
    <text evidence="10">Lacks conserved residue(s) required for the propagation of feature annotation.</text>
</comment>
<evidence type="ECO:0000256" key="8">
    <source>
        <dbReference type="ARBA" id="ARBA00023065"/>
    </source>
</evidence>
<evidence type="ECO:0000256" key="6">
    <source>
        <dbReference type="ARBA" id="ARBA00022837"/>
    </source>
</evidence>
<sequence>MPPSNREDRFPEETEPLLDRESSSQPIPRRCESFGLSYRGTMTALRFGCSYLPWIFLPLGSIARLLHWNDLWIFLFNLLAIPSLSAVISSSSDELADYLGELAGGLINATFGNAVELTAGVLALVYGDILFAQSVMIGSILSDVLLVFGCCLVSASYNKDVLYFNTAVAQSLSSLMTITAVTIILPTALYSTFPSANLEDTIISFSRSTSIVLLALYVGYLYFHLGTHKHLFESQKPDDSNESPRHGTPHSTYITSTLKLVAAAIVTVICTRFLFESIHGTTKVTGLTKTFIAVILIPIASNSPEGTAVIAAAQVGDVDSAIGVIVNSTLQIGLFVIPFLVILGWMIYQPMTLYFETSHTVILFLSIIVVNHLLQDGRYTYIHGVMLVAL</sequence>
<feature type="region of interest" description="Disordered" evidence="11">
    <location>
        <begin position="1"/>
        <end position="27"/>
    </location>
</feature>
<evidence type="ECO:0000256" key="2">
    <source>
        <dbReference type="ARBA" id="ARBA00008170"/>
    </source>
</evidence>
<feature type="transmembrane region" description="Helical" evidence="10">
    <location>
        <begin position="102"/>
        <end position="125"/>
    </location>
</feature>
<dbReference type="NCBIfam" id="TIGR00378">
    <property type="entry name" value="cax"/>
    <property type="match status" value="1"/>
</dbReference>
<reference evidence="13 14" key="1">
    <citation type="submission" date="2019-08" db="EMBL/GenBank/DDBJ databases">
        <title>The genome sequence of a newly discovered highly antifungal drug resistant Aspergillus species, Aspergillus tanneri NIH 1004.</title>
        <authorList>
            <person name="Mounaud S."/>
            <person name="Singh I."/>
            <person name="Joardar V."/>
            <person name="Pakala S."/>
            <person name="Pakala S."/>
            <person name="Venepally P."/>
            <person name="Chung J.K."/>
            <person name="Losada L."/>
            <person name="Nierman W.C."/>
        </authorList>
    </citation>
    <scope>NUCLEOTIDE SEQUENCE [LARGE SCALE GENOMIC DNA]</scope>
    <source>
        <strain evidence="13 14">NIH1004</strain>
    </source>
</reference>
<name>A0A5M9N8W8_9EURO</name>
<dbReference type="RefSeq" id="XP_033430378.1">
    <property type="nucleotide sequence ID" value="XM_033568383.1"/>
</dbReference>
<comment type="subcellular location">
    <subcellularLocation>
        <location evidence="1">Endomembrane system</location>
        <topology evidence="1">Multi-pass membrane protein</topology>
    </subcellularLocation>
    <subcellularLocation>
        <location evidence="10">Vacuole membrane</location>
    </subcellularLocation>
</comment>
<feature type="compositionally biased region" description="Basic and acidic residues" evidence="11">
    <location>
        <begin position="1"/>
        <end position="22"/>
    </location>
</feature>
<keyword evidence="4 10" id="KW-0109">Calcium transport</keyword>
<dbReference type="InterPro" id="IPR044880">
    <property type="entry name" value="NCX_ion-bd_dom_sf"/>
</dbReference>
<keyword evidence="3 10" id="KW-0813">Transport</keyword>
<evidence type="ECO:0000256" key="10">
    <source>
        <dbReference type="RuleBase" id="RU365028"/>
    </source>
</evidence>
<protein>
    <recommendedName>
        <fullName evidence="10">Vacuolar calcium ion transporter</fullName>
    </recommendedName>
</protein>
<dbReference type="OrthoDB" id="1699231at2759"/>
<keyword evidence="10" id="KW-0926">Vacuole</keyword>
<dbReference type="GO" id="GO:0000329">
    <property type="term" value="C:fungal-type vacuole membrane"/>
    <property type="evidence" value="ECO:0007669"/>
    <property type="project" value="TreeGrafter"/>
</dbReference>
<dbReference type="PANTHER" id="PTHR31503">
    <property type="entry name" value="VACUOLAR CALCIUM ION TRANSPORTER"/>
    <property type="match status" value="1"/>
</dbReference>
<evidence type="ECO:0000256" key="9">
    <source>
        <dbReference type="ARBA" id="ARBA00023136"/>
    </source>
</evidence>
<keyword evidence="5 10" id="KW-0812">Transmembrane</keyword>
<evidence type="ECO:0000256" key="11">
    <source>
        <dbReference type="SAM" id="MobiDB-lite"/>
    </source>
</evidence>
<evidence type="ECO:0000256" key="4">
    <source>
        <dbReference type="ARBA" id="ARBA00022568"/>
    </source>
</evidence>
<comment type="caution">
    <text evidence="13">The sequence shown here is derived from an EMBL/GenBank/DDBJ whole genome shotgun (WGS) entry which is preliminary data.</text>
</comment>
<dbReference type="GO" id="GO:0012505">
    <property type="term" value="C:endomembrane system"/>
    <property type="evidence" value="ECO:0007669"/>
    <property type="project" value="UniProtKB-SubCell"/>
</dbReference>
<dbReference type="InterPro" id="IPR004837">
    <property type="entry name" value="NaCa_Exmemb"/>
</dbReference>
<dbReference type="InterPro" id="IPR004798">
    <property type="entry name" value="CAX-like"/>
</dbReference>
<gene>
    <name evidence="13" type="ORF">ATNIH1004_003708</name>
</gene>
<evidence type="ECO:0000256" key="5">
    <source>
        <dbReference type="ARBA" id="ARBA00022692"/>
    </source>
</evidence>
<feature type="transmembrane region" description="Helical" evidence="10">
    <location>
        <begin position="330"/>
        <end position="348"/>
    </location>
</feature>
<dbReference type="GO" id="GO:0015369">
    <property type="term" value="F:calcium:proton antiporter activity"/>
    <property type="evidence" value="ECO:0007669"/>
    <property type="project" value="UniProtKB-UniRule"/>
</dbReference>
<feature type="transmembrane region" description="Helical" evidence="10">
    <location>
        <begin position="167"/>
        <end position="190"/>
    </location>
</feature>
<evidence type="ECO:0000313" key="13">
    <source>
        <dbReference type="EMBL" id="KAA8651017.1"/>
    </source>
</evidence>
<dbReference type="AlphaFoldDB" id="A0A5M9N8W8"/>
<feature type="transmembrane region" description="Helical" evidence="10">
    <location>
        <begin position="44"/>
        <end position="65"/>
    </location>
</feature>
<dbReference type="PANTHER" id="PTHR31503:SF22">
    <property type="entry name" value="VACUOLAR CALCIUM ION TRANSPORTER"/>
    <property type="match status" value="1"/>
</dbReference>
<keyword evidence="8 10" id="KW-0406">Ion transport</keyword>
<feature type="domain" description="Sodium/calcium exchanger membrane region" evidence="12">
    <location>
        <begin position="257"/>
        <end position="390"/>
    </location>
</feature>
<feature type="transmembrane region" description="Helical" evidence="10">
    <location>
        <begin position="131"/>
        <end position="155"/>
    </location>
</feature>
<feature type="transmembrane region" description="Helical" evidence="10">
    <location>
        <begin position="354"/>
        <end position="374"/>
    </location>
</feature>
<dbReference type="VEuPathDB" id="FungiDB:EYZ11_010032"/>
<keyword evidence="6 10" id="KW-0106">Calcium</keyword>
<feature type="domain" description="Sodium/calcium exchanger membrane region" evidence="12">
    <location>
        <begin position="71"/>
        <end position="224"/>
    </location>
</feature>
<comment type="similarity">
    <text evidence="2 10">Belongs to the Ca(2+):cation antiporter (CaCA) (TC 2.A.19) family.</text>
</comment>
<keyword evidence="9 10" id="KW-0472">Membrane</keyword>
<comment type="function">
    <text evidence="10">Has a role in promoting intracellular calcium ion sequestration via the exchange of calcium ions for hydrogen ions across the vacuolar membrane. Involved also in manganese ion homeostasis via its uptake into the vacuole.</text>
</comment>
<dbReference type="GO" id="GO:0006874">
    <property type="term" value="P:intracellular calcium ion homeostasis"/>
    <property type="evidence" value="ECO:0007669"/>
    <property type="project" value="TreeGrafter"/>
</dbReference>
<evidence type="ECO:0000259" key="12">
    <source>
        <dbReference type="Pfam" id="PF01699"/>
    </source>
</evidence>
<evidence type="ECO:0000256" key="1">
    <source>
        <dbReference type="ARBA" id="ARBA00004127"/>
    </source>
</evidence>
<dbReference type="Proteomes" id="UP000324241">
    <property type="component" value="Unassembled WGS sequence"/>
</dbReference>
<feature type="transmembrane region" description="Helical" evidence="10">
    <location>
        <begin position="71"/>
        <end position="90"/>
    </location>
</feature>
<evidence type="ECO:0000256" key="3">
    <source>
        <dbReference type="ARBA" id="ARBA00022448"/>
    </source>
</evidence>
<feature type="transmembrane region" description="Helical" evidence="10">
    <location>
        <begin position="202"/>
        <end position="223"/>
    </location>
</feature>
<evidence type="ECO:0000256" key="7">
    <source>
        <dbReference type="ARBA" id="ARBA00022989"/>
    </source>
</evidence>
<dbReference type="EMBL" id="QUQM01000001">
    <property type="protein sequence ID" value="KAA8651017.1"/>
    <property type="molecule type" value="Genomic_DNA"/>
</dbReference>
<keyword evidence="10" id="KW-0050">Antiport</keyword>
<organism evidence="13 14">
    <name type="scientific">Aspergillus tanneri</name>
    <dbReference type="NCBI Taxonomy" id="1220188"/>
    <lineage>
        <taxon>Eukaryota</taxon>
        <taxon>Fungi</taxon>
        <taxon>Dikarya</taxon>
        <taxon>Ascomycota</taxon>
        <taxon>Pezizomycotina</taxon>
        <taxon>Eurotiomycetes</taxon>
        <taxon>Eurotiomycetidae</taxon>
        <taxon>Eurotiales</taxon>
        <taxon>Aspergillaceae</taxon>
        <taxon>Aspergillus</taxon>
        <taxon>Aspergillus subgen. Circumdati</taxon>
    </lineage>
</organism>